<dbReference type="Pfam" id="PF21057">
    <property type="entry name" value="Hikeshi-like_C"/>
    <property type="match status" value="1"/>
</dbReference>
<dbReference type="InterPro" id="IPR031318">
    <property type="entry name" value="OPI10"/>
</dbReference>
<dbReference type="InterPro" id="IPR008493">
    <property type="entry name" value="Hikeshi-like_N"/>
</dbReference>
<dbReference type="EMBL" id="BQXS01012693">
    <property type="protein sequence ID" value="GKT26964.1"/>
    <property type="molecule type" value="Genomic_DNA"/>
</dbReference>
<dbReference type="PANTHER" id="PTHR12925">
    <property type="entry name" value="HIKESHI FAMILY MEMBER"/>
    <property type="match status" value="1"/>
</dbReference>
<feature type="domain" description="Hikeshi-like C-terminal" evidence="3">
    <location>
        <begin position="134"/>
        <end position="190"/>
    </location>
</feature>
<proteinExistence type="inferred from homology"/>
<dbReference type="PANTHER" id="PTHR12925:SF0">
    <property type="entry name" value="PROTEIN HIKESHI"/>
    <property type="match status" value="1"/>
</dbReference>
<organism evidence="4 5">
    <name type="scientific">Aduncisulcus paluster</name>
    <dbReference type="NCBI Taxonomy" id="2918883"/>
    <lineage>
        <taxon>Eukaryota</taxon>
        <taxon>Metamonada</taxon>
        <taxon>Carpediemonas-like organisms</taxon>
        <taxon>Aduncisulcus</taxon>
    </lineage>
</organism>
<evidence type="ECO:0000259" key="2">
    <source>
        <dbReference type="Pfam" id="PF05603"/>
    </source>
</evidence>
<name>A0ABQ5K3A6_9EUKA</name>
<reference evidence="4" key="1">
    <citation type="submission" date="2022-03" db="EMBL/GenBank/DDBJ databases">
        <title>Draft genome sequence of Aduncisulcus paluster, a free-living microaerophilic Fornicata.</title>
        <authorList>
            <person name="Yuyama I."/>
            <person name="Kume K."/>
            <person name="Tamura T."/>
            <person name="Inagaki Y."/>
            <person name="Hashimoto T."/>
        </authorList>
    </citation>
    <scope>NUCLEOTIDE SEQUENCE</scope>
    <source>
        <strain evidence="4">NY0171</strain>
    </source>
</reference>
<dbReference type="Pfam" id="PF05603">
    <property type="entry name" value="Hikeshi-like_N"/>
    <property type="match status" value="1"/>
</dbReference>
<evidence type="ECO:0000313" key="4">
    <source>
        <dbReference type="EMBL" id="GKT26964.1"/>
    </source>
</evidence>
<accession>A0ABQ5K3A6</accession>
<evidence type="ECO:0000256" key="1">
    <source>
        <dbReference type="ARBA" id="ARBA00006623"/>
    </source>
</evidence>
<keyword evidence="5" id="KW-1185">Reference proteome</keyword>
<evidence type="ECO:0000259" key="3">
    <source>
        <dbReference type="Pfam" id="PF21057"/>
    </source>
</evidence>
<dbReference type="InterPro" id="IPR048364">
    <property type="entry name" value="Hikeshi-like_C"/>
</dbReference>
<gene>
    <name evidence="4" type="ORF">ADUPG1_013551</name>
</gene>
<protein>
    <submittedName>
        <fullName evidence="4">OPI10 family like protein</fullName>
    </submittedName>
</protein>
<comment type="caution">
    <text evidence="4">The sequence shown here is derived from an EMBL/GenBank/DDBJ whole genome shotgun (WGS) entry which is preliminary data.</text>
</comment>
<dbReference type="Proteomes" id="UP001057375">
    <property type="component" value="Unassembled WGS sequence"/>
</dbReference>
<feature type="domain" description="Hikeshi-like N-terminal" evidence="2">
    <location>
        <begin position="9"/>
        <end position="112"/>
    </location>
</feature>
<sequence>MTQPPFCCIPSGRALTTAFEQSPIDKKKFLLKINALTSIKHITVCLTGAIELPGDAGAAVYFSFDDGKNFEFLGGISNFKPSATFRMNWLKRTDEDADKDGLIGLIIEPLTELEEKQKHRIEHLSPHRGYAIEKVGKKVVANQTRYLSSFAVSVPSLPGISGGTYIPERAFKKWMDSFDRRIRFNPEFWSDLP</sequence>
<comment type="similarity">
    <text evidence="1">Belongs to the OPI10 family.</text>
</comment>
<evidence type="ECO:0000313" key="5">
    <source>
        <dbReference type="Proteomes" id="UP001057375"/>
    </source>
</evidence>